<evidence type="ECO:0000313" key="2">
    <source>
        <dbReference type="Proteomes" id="UP001159427"/>
    </source>
</evidence>
<proteinExistence type="predicted"/>
<dbReference type="EMBL" id="CALNXI010003841">
    <property type="protein sequence ID" value="CAH3194444.1"/>
    <property type="molecule type" value="Genomic_DNA"/>
</dbReference>
<gene>
    <name evidence="1" type="ORF">PEVE_00027846</name>
</gene>
<name>A0ABN8SSI2_9CNID</name>
<protein>
    <submittedName>
        <fullName evidence="1">Uncharacterized protein</fullName>
    </submittedName>
</protein>
<organism evidence="1 2">
    <name type="scientific">Porites evermanni</name>
    <dbReference type="NCBI Taxonomy" id="104178"/>
    <lineage>
        <taxon>Eukaryota</taxon>
        <taxon>Metazoa</taxon>
        <taxon>Cnidaria</taxon>
        <taxon>Anthozoa</taxon>
        <taxon>Hexacorallia</taxon>
        <taxon>Scleractinia</taxon>
        <taxon>Fungiina</taxon>
        <taxon>Poritidae</taxon>
        <taxon>Porites</taxon>
    </lineage>
</organism>
<evidence type="ECO:0000313" key="1">
    <source>
        <dbReference type="EMBL" id="CAH3194444.1"/>
    </source>
</evidence>
<comment type="caution">
    <text evidence="1">The sequence shown here is derived from an EMBL/GenBank/DDBJ whole genome shotgun (WGS) entry which is preliminary data.</text>
</comment>
<dbReference type="Proteomes" id="UP001159427">
    <property type="component" value="Unassembled WGS sequence"/>
</dbReference>
<keyword evidence="2" id="KW-1185">Reference proteome</keyword>
<sequence>MGQRLSTNIVQSWLSSSMHSHSPWTVDSPAQDIERQIQPYKSIEKDISLNCHTIATAQKLTASHESVIDSGSDIMINLSGKLAAKDAAYNSFGGLTFGQRLNSHHGKAEGNEKKFRNSSGVEWLENVTLNINGHDMARAAVPSLNISAGQIGPGTRPQDRLVRGQELEEDADDLETNKRLNISF</sequence>
<accession>A0ABN8SSI2</accession>
<reference evidence="1 2" key="1">
    <citation type="submission" date="2022-05" db="EMBL/GenBank/DDBJ databases">
        <authorList>
            <consortium name="Genoscope - CEA"/>
            <person name="William W."/>
        </authorList>
    </citation>
    <scope>NUCLEOTIDE SEQUENCE [LARGE SCALE GENOMIC DNA]</scope>
</reference>